<evidence type="ECO:0000313" key="2">
    <source>
        <dbReference type="Proteomes" id="UP001057452"/>
    </source>
</evidence>
<organism evidence="1 2">
    <name type="scientific">Chaenocephalus aceratus</name>
    <name type="common">Blackfin icefish</name>
    <name type="synonym">Chaenichthys aceratus</name>
    <dbReference type="NCBI Taxonomy" id="36190"/>
    <lineage>
        <taxon>Eukaryota</taxon>
        <taxon>Metazoa</taxon>
        <taxon>Chordata</taxon>
        <taxon>Craniata</taxon>
        <taxon>Vertebrata</taxon>
        <taxon>Euteleostomi</taxon>
        <taxon>Actinopterygii</taxon>
        <taxon>Neopterygii</taxon>
        <taxon>Teleostei</taxon>
        <taxon>Neoteleostei</taxon>
        <taxon>Acanthomorphata</taxon>
        <taxon>Eupercaria</taxon>
        <taxon>Perciformes</taxon>
        <taxon>Notothenioidei</taxon>
        <taxon>Channichthyidae</taxon>
        <taxon>Chaenocephalus</taxon>
    </lineage>
</organism>
<comment type="caution">
    <text evidence="1">The sequence shown here is derived from an EMBL/GenBank/DDBJ whole genome shotgun (WGS) entry which is preliminary data.</text>
</comment>
<dbReference type="EMBL" id="CM043794">
    <property type="protein sequence ID" value="KAI4819436.1"/>
    <property type="molecule type" value="Genomic_DNA"/>
</dbReference>
<dbReference type="Proteomes" id="UP001057452">
    <property type="component" value="Chromosome 10"/>
</dbReference>
<accession>A0ACB9X166</accession>
<sequence length="141" mass="15723">MGDKGFSALRSIFCFASFIVALHLVNGDLSYSIPEEMKRQSVVGNVAKDLGLDLRTLSSRNARVDSEGTRKRNCDMNLSTGDLVTSERMDRESLCGKKPSCVVKVDLVLENPLELHRVSLHIQDVNDNSPTFKKQLIEIEI</sequence>
<evidence type="ECO:0000313" key="1">
    <source>
        <dbReference type="EMBL" id="KAI4819436.1"/>
    </source>
</evidence>
<keyword evidence="2" id="KW-1185">Reference proteome</keyword>
<name>A0ACB9X166_CHAAC</name>
<protein>
    <submittedName>
        <fullName evidence="1">Uncharacterized protein</fullName>
    </submittedName>
</protein>
<feature type="non-terminal residue" evidence="1">
    <location>
        <position position="141"/>
    </location>
</feature>
<reference evidence="1" key="1">
    <citation type="submission" date="2022-05" db="EMBL/GenBank/DDBJ databases">
        <title>Chromosome-level genome of Chaenocephalus aceratus.</title>
        <authorList>
            <person name="Park H."/>
        </authorList>
    </citation>
    <scope>NUCLEOTIDE SEQUENCE</scope>
    <source>
        <strain evidence="1">KU_202001</strain>
    </source>
</reference>
<proteinExistence type="predicted"/>
<gene>
    <name evidence="1" type="ORF">KUCAC02_004682</name>
</gene>